<reference evidence="4" key="1">
    <citation type="submission" date="2020-10" db="EMBL/GenBank/DDBJ databases">
        <authorList>
            <person name="Gilroy R."/>
        </authorList>
    </citation>
    <scope>NUCLEOTIDE SEQUENCE</scope>
    <source>
        <strain evidence="4">ChiW13-3771</strain>
    </source>
</reference>
<accession>A0A9D1EDK6</accession>
<dbReference type="SUPFAM" id="SSF55811">
    <property type="entry name" value="Nudix"/>
    <property type="match status" value="1"/>
</dbReference>
<reference evidence="4" key="2">
    <citation type="journal article" date="2021" name="PeerJ">
        <title>Extensive microbial diversity within the chicken gut microbiome revealed by metagenomics and culture.</title>
        <authorList>
            <person name="Gilroy R."/>
            <person name="Ravi A."/>
            <person name="Getino M."/>
            <person name="Pursley I."/>
            <person name="Horton D.L."/>
            <person name="Alikhan N.F."/>
            <person name="Baker D."/>
            <person name="Gharbi K."/>
            <person name="Hall N."/>
            <person name="Watson M."/>
            <person name="Adriaenssens E.M."/>
            <person name="Foster-Nyarko E."/>
            <person name="Jarju S."/>
            <person name="Secka A."/>
            <person name="Antonio M."/>
            <person name="Oren A."/>
            <person name="Chaudhuri R.R."/>
            <person name="La Ragione R."/>
            <person name="Hildebrand F."/>
            <person name="Pallen M.J."/>
        </authorList>
    </citation>
    <scope>NUCLEOTIDE SEQUENCE</scope>
    <source>
        <strain evidence="4">ChiW13-3771</strain>
    </source>
</reference>
<sequence length="178" mass="20499">MEHMKRIGRTLVHKGAILDFYEDEILMPTGKIAKWDFLSHKGAAAVLAVKRDGKILIVRQYRPAQERETLEIPAGARDYEGEPTMQCAARELEEETGYRAGKIEFLMTLRTGIAYCNEIIDIYLATELDPTHQHLDEEEFLEIEEYDLDELCQKIYEGKIQDAKTVAAVLAYKNKYQK</sequence>
<name>A0A9D1EDK6_9FIRM</name>
<dbReference type="GO" id="GO:0006753">
    <property type="term" value="P:nucleoside phosphate metabolic process"/>
    <property type="evidence" value="ECO:0007669"/>
    <property type="project" value="TreeGrafter"/>
</dbReference>
<dbReference type="AlphaFoldDB" id="A0A9D1EDK6"/>
<proteinExistence type="predicted"/>
<comment type="caution">
    <text evidence="4">The sequence shown here is derived from an EMBL/GenBank/DDBJ whole genome shotgun (WGS) entry which is preliminary data.</text>
</comment>
<dbReference type="PANTHER" id="PTHR11839">
    <property type="entry name" value="UDP/ADP-SUGAR PYROPHOSPHATASE"/>
    <property type="match status" value="1"/>
</dbReference>
<dbReference type="Gene3D" id="3.90.79.10">
    <property type="entry name" value="Nucleoside Triphosphate Pyrophosphohydrolase"/>
    <property type="match status" value="1"/>
</dbReference>
<dbReference type="InterPro" id="IPR000086">
    <property type="entry name" value="NUDIX_hydrolase_dom"/>
</dbReference>
<dbReference type="PROSITE" id="PS51462">
    <property type="entry name" value="NUDIX"/>
    <property type="match status" value="1"/>
</dbReference>
<gene>
    <name evidence="4" type="ORF">IAC96_03335</name>
</gene>
<comment type="cofactor">
    <cofactor evidence="1">
        <name>Mg(2+)</name>
        <dbReference type="ChEBI" id="CHEBI:18420"/>
    </cofactor>
</comment>
<keyword evidence="2 4" id="KW-0378">Hydrolase</keyword>
<dbReference type="CDD" id="cd03424">
    <property type="entry name" value="NUDIX_ADPRase_Nudt5_UGPPase_Nudt14"/>
    <property type="match status" value="1"/>
</dbReference>
<evidence type="ECO:0000313" key="5">
    <source>
        <dbReference type="Proteomes" id="UP000824201"/>
    </source>
</evidence>
<organism evidence="4 5">
    <name type="scientific">Candidatus Fimimorpha faecalis</name>
    <dbReference type="NCBI Taxonomy" id="2840824"/>
    <lineage>
        <taxon>Bacteria</taxon>
        <taxon>Bacillati</taxon>
        <taxon>Bacillota</taxon>
        <taxon>Clostridia</taxon>
        <taxon>Eubacteriales</taxon>
        <taxon>Candidatus Fimimorpha</taxon>
    </lineage>
</organism>
<evidence type="ECO:0000259" key="3">
    <source>
        <dbReference type="PROSITE" id="PS51462"/>
    </source>
</evidence>
<evidence type="ECO:0000256" key="2">
    <source>
        <dbReference type="ARBA" id="ARBA00022801"/>
    </source>
</evidence>
<dbReference type="GO" id="GO:0019693">
    <property type="term" value="P:ribose phosphate metabolic process"/>
    <property type="evidence" value="ECO:0007669"/>
    <property type="project" value="TreeGrafter"/>
</dbReference>
<dbReference type="PANTHER" id="PTHR11839:SF18">
    <property type="entry name" value="NUDIX HYDROLASE DOMAIN-CONTAINING PROTEIN"/>
    <property type="match status" value="1"/>
</dbReference>
<dbReference type="EMBL" id="DVHN01000038">
    <property type="protein sequence ID" value="HIR87963.1"/>
    <property type="molecule type" value="Genomic_DNA"/>
</dbReference>
<evidence type="ECO:0000313" key="4">
    <source>
        <dbReference type="EMBL" id="HIR87963.1"/>
    </source>
</evidence>
<dbReference type="Pfam" id="PF00293">
    <property type="entry name" value="NUDIX"/>
    <property type="match status" value="1"/>
</dbReference>
<feature type="domain" description="Nudix hydrolase" evidence="3">
    <location>
        <begin position="38"/>
        <end position="168"/>
    </location>
</feature>
<dbReference type="InterPro" id="IPR015797">
    <property type="entry name" value="NUDIX_hydrolase-like_dom_sf"/>
</dbReference>
<dbReference type="Proteomes" id="UP000824201">
    <property type="component" value="Unassembled WGS sequence"/>
</dbReference>
<protein>
    <submittedName>
        <fullName evidence="4">NUDIX hydrolase</fullName>
    </submittedName>
</protein>
<evidence type="ECO:0000256" key="1">
    <source>
        <dbReference type="ARBA" id="ARBA00001946"/>
    </source>
</evidence>
<dbReference type="GO" id="GO:0016787">
    <property type="term" value="F:hydrolase activity"/>
    <property type="evidence" value="ECO:0007669"/>
    <property type="project" value="UniProtKB-KW"/>
</dbReference>